<evidence type="ECO:0000259" key="5">
    <source>
        <dbReference type="Pfam" id="PF05426"/>
    </source>
</evidence>
<organism evidence="6 7">
    <name type="scientific">Piloderma croceum (strain F 1598)</name>
    <dbReference type="NCBI Taxonomy" id="765440"/>
    <lineage>
        <taxon>Eukaryota</taxon>
        <taxon>Fungi</taxon>
        <taxon>Dikarya</taxon>
        <taxon>Basidiomycota</taxon>
        <taxon>Agaricomycotina</taxon>
        <taxon>Agaricomycetes</taxon>
        <taxon>Agaricomycetidae</taxon>
        <taxon>Atheliales</taxon>
        <taxon>Atheliaceae</taxon>
        <taxon>Piloderma</taxon>
    </lineage>
</organism>
<feature type="domain" description="Alginate lyase" evidence="5">
    <location>
        <begin position="68"/>
        <end position="356"/>
    </location>
</feature>
<dbReference type="HOGENOM" id="CLU_031144_1_0_1"/>
<proteinExistence type="predicted"/>
<keyword evidence="7" id="KW-1185">Reference proteome</keyword>
<dbReference type="InterPro" id="IPR008929">
    <property type="entry name" value="Chondroitin_lyas"/>
</dbReference>
<evidence type="ECO:0000256" key="4">
    <source>
        <dbReference type="SAM" id="SignalP"/>
    </source>
</evidence>
<keyword evidence="1 4" id="KW-0732">Signal</keyword>
<keyword evidence="2" id="KW-0456">Lyase</keyword>
<dbReference type="GO" id="GO:0016829">
    <property type="term" value="F:lyase activity"/>
    <property type="evidence" value="ECO:0007669"/>
    <property type="project" value="UniProtKB-KW"/>
</dbReference>
<dbReference type="OrthoDB" id="63533at2759"/>
<dbReference type="Proteomes" id="UP000054166">
    <property type="component" value="Unassembled WGS sequence"/>
</dbReference>
<dbReference type="SUPFAM" id="SSF48230">
    <property type="entry name" value="Chondroitin AC/alginate lyase"/>
    <property type="match status" value="1"/>
</dbReference>
<gene>
    <name evidence="6" type="ORF">PILCRDRAFT_810560</name>
</gene>
<reference evidence="6 7" key="1">
    <citation type="submission" date="2014-04" db="EMBL/GenBank/DDBJ databases">
        <authorList>
            <consortium name="DOE Joint Genome Institute"/>
            <person name="Kuo A."/>
            <person name="Tarkka M."/>
            <person name="Buscot F."/>
            <person name="Kohler A."/>
            <person name="Nagy L.G."/>
            <person name="Floudas D."/>
            <person name="Copeland A."/>
            <person name="Barry K.W."/>
            <person name="Cichocki N."/>
            <person name="Veneault-Fourrey C."/>
            <person name="LaButti K."/>
            <person name="Lindquist E.A."/>
            <person name="Lipzen A."/>
            <person name="Lundell T."/>
            <person name="Morin E."/>
            <person name="Murat C."/>
            <person name="Sun H."/>
            <person name="Tunlid A."/>
            <person name="Henrissat B."/>
            <person name="Grigoriev I.V."/>
            <person name="Hibbett D.S."/>
            <person name="Martin F."/>
            <person name="Nordberg H.P."/>
            <person name="Cantor M.N."/>
            <person name="Hua S.X."/>
        </authorList>
    </citation>
    <scope>NUCLEOTIDE SEQUENCE [LARGE SCALE GENOMIC DNA]</scope>
    <source>
        <strain evidence="6 7">F 1598</strain>
    </source>
</reference>
<dbReference type="InterPro" id="IPR008397">
    <property type="entry name" value="Alginate_lyase_dom"/>
</dbReference>
<dbReference type="GO" id="GO:0042597">
    <property type="term" value="C:periplasmic space"/>
    <property type="evidence" value="ECO:0007669"/>
    <property type="project" value="InterPro"/>
</dbReference>
<sequence>MISFILCILAVLVLVTPSVFGMFNYTDYDNDFVNPSYILAGHFDASTTNAQNSIVEWADWLGAQGPWSVTYKTIVPPSGDKHDYMSWAPYYWPNCTGVDNTTQLTPEQIWTECPYYSRDGMFNPDRLLVNDTGAFETMSDAVFYNAIAWAITGSPRHSASAVDFINTWFLANDTGQNPNLNYAQMHRGPDGQMGTHTGLLDFKQMAKLTSGILILRDGNSPDWTNDIDSQMIDWTNAYLDWVMNSDIAYQEYIYPNNHGTYMHNQVASLQILVGDRDSAIDTINHYFSHQYLDQINATGEQPLEASRTHPYHYRCYNLAAMIVNLRIGSYLGIDFSKTTTSQGATIQTAADFTMLQTPNLDDADGPLVELYPPVAAVASIYGDPGGKYAAFLANGEKTYPYEPYFLWNQPLLDSGSHTASKPSVPPHTDPKQAHRSMKKLRRKLL</sequence>
<reference evidence="7" key="2">
    <citation type="submission" date="2015-01" db="EMBL/GenBank/DDBJ databases">
        <title>Evolutionary Origins and Diversification of the Mycorrhizal Mutualists.</title>
        <authorList>
            <consortium name="DOE Joint Genome Institute"/>
            <consortium name="Mycorrhizal Genomics Consortium"/>
            <person name="Kohler A."/>
            <person name="Kuo A."/>
            <person name="Nagy L.G."/>
            <person name="Floudas D."/>
            <person name="Copeland A."/>
            <person name="Barry K.W."/>
            <person name="Cichocki N."/>
            <person name="Veneault-Fourrey C."/>
            <person name="LaButti K."/>
            <person name="Lindquist E.A."/>
            <person name="Lipzen A."/>
            <person name="Lundell T."/>
            <person name="Morin E."/>
            <person name="Murat C."/>
            <person name="Riley R."/>
            <person name="Ohm R."/>
            <person name="Sun H."/>
            <person name="Tunlid A."/>
            <person name="Henrissat B."/>
            <person name="Grigoriev I.V."/>
            <person name="Hibbett D.S."/>
            <person name="Martin F."/>
        </authorList>
    </citation>
    <scope>NUCLEOTIDE SEQUENCE [LARGE SCALE GENOMIC DNA]</scope>
    <source>
        <strain evidence="7">F 1598</strain>
    </source>
</reference>
<dbReference type="EMBL" id="KN832971">
    <property type="protein sequence ID" value="KIM91305.1"/>
    <property type="molecule type" value="Genomic_DNA"/>
</dbReference>
<feature type="compositionally biased region" description="Basic residues" evidence="3">
    <location>
        <begin position="433"/>
        <end position="445"/>
    </location>
</feature>
<name>A0A0C3G4W5_PILCF</name>
<evidence type="ECO:0000313" key="6">
    <source>
        <dbReference type="EMBL" id="KIM91305.1"/>
    </source>
</evidence>
<dbReference type="Gene3D" id="1.50.10.100">
    <property type="entry name" value="Chondroitin AC/alginate lyase"/>
    <property type="match status" value="1"/>
</dbReference>
<dbReference type="Pfam" id="PF05426">
    <property type="entry name" value="Alginate_lyase"/>
    <property type="match status" value="1"/>
</dbReference>
<evidence type="ECO:0000256" key="1">
    <source>
        <dbReference type="ARBA" id="ARBA00022729"/>
    </source>
</evidence>
<dbReference type="InParanoid" id="A0A0C3G4W5"/>
<protein>
    <recommendedName>
        <fullName evidence="5">Alginate lyase domain-containing protein</fullName>
    </recommendedName>
</protein>
<evidence type="ECO:0000256" key="2">
    <source>
        <dbReference type="ARBA" id="ARBA00023239"/>
    </source>
</evidence>
<feature type="signal peptide" evidence="4">
    <location>
        <begin position="1"/>
        <end position="21"/>
    </location>
</feature>
<feature type="region of interest" description="Disordered" evidence="3">
    <location>
        <begin position="416"/>
        <end position="445"/>
    </location>
</feature>
<accession>A0A0C3G4W5</accession>
<evidence type="ECO:0000256" key="3">
    <source>
        <dbReference type="SAM" id="MobiDB-lite"/>
    </source>
</evidence>
<evidence type="ECO:0000313" key="7">
    <source>
        <dbReference type="Proteomes" id="UP000054166"/>
    </source>
</evidence>
<dbReference type="STRING" id="765440.A0A0C3G4W5"/>
<dbReference type="AlphaFoldDB" id="A0A0C3G4W5"/>
<feature type="chain" id="PRO_5002164640" description="Alginate lyase domain-containing protein" evidence="4">
    <location>
        <begin position="22"/>
        <end position="445"/>
    </location>
</feature>